<evidence type="ECO:0000313" key="2">
    <source>
        <dbReference type="Proteomes" id="UP001152604"/>
    </source>
</evidence>
<proteinExistence type="predicted"/>
<reference evidence="1" key="1">
    <citation type="submission" date="2022-03" db="EMBL/GenBank/DDBJ databases">
        <authorList>
            <person name="Brunel B."/>
        </authorList>
    </citation>
    <scope>NUCLEOTIDE SEQUENCE</scope>
    <source>
        <strain evidence="1">STM4922sample</strain>
    </source>
</reference>
<gene>
    <name evidence="1" type="ORF">MES4922_20040</name>
</gene>
<organism evidence="1 2">
    <name type="scientific">Mesorhizobium ventifaucium</name>
    <dbReference type="NCBI Taxonomy" id="666020"/>
    <lineage>
        <taxon>Bacteria</taxon>
        <taxon>Pseudomonadati</taxon>
        <taxon>Pseudomonadota</taxon>
        <taxon>Alphaproteobacteria</taxon>
        <taxon>Hyphomicrobiales</taxon>
        <taxon>Phyllobacteriaceae</taxon>
        <taxon>Mesorhizobium</taxon>
    </lineage>
</organism>
<sequence>MSLGVSAQGHDRRHFRAIDIQRLVGPEVPSALVLIEHPKFPYQCGEDDFALCEKTGTTRNPKERSDVVDSSLLRWAVRDRLGDRPQIH</sequence>
<name>A0ABN8JJK2_9HYPH</name>
<protein>
    <submittedName>
        <fullName evidence="1">Uncharacterized protein</fullName>
    </submittedName>
</protein>
<accession>A0ABN8JJK2</accession>
<dbReference type="Proteomes" id="UP001152604">
    <property type="component" value="Unassembled WGS sequence"/>
</dbReference>
<evidence type="ECO:0000313" key="1">
    <source>
        <dbReference type="EMBL" id="CAH2398326.1"/>
    </source>
</evidence>
<keyword evidence="2" id="KW-1185">Reference proteome</keyword>
<dbReference type="EMBL" id="CAKXZS010000012">
    <property type="protein sequence ID" value="CAH2398326.1"/>
    <property type="molecule type" value="Genomic_DNA"/>
</dbReference>
<comment type="caution">
    <text evidence="1">The sequence shown here is derived from an EMBL/GenBank/DDBJ whole genome shotgun (WGS) entry which is preliminary data.</text>
</comment>